<dbReference type="OrthoDB" id="283575at2759"/>
<evidence type="ECO:0000256" key="6">
    <source>
        <dbReference type="ARBA" id="ARBA00022741"/>
    </source>
</evidence>
<dbReference type="FunFam" id="3.80.10.10:FF:000234">
    <property type="entry name" value="Probable inactive receptor kinase RLK902"/>
    <property type="match status" value="1"/>
</dbReference>
<dbReference type="Pfam" id="PF00560">
    <property type="entry name" value="LRR_1"/>
    <property type="match status" value="3"/>
</dbReference>
<keyword evidence="6" id="KW-0547">Nucleotide-binding</keyword>
<evidence type="ECO:0000256" key="10">
    <source>
        <dbReference type="SAM" id="Phobius"/>
    </source>
</evidence>
<dbReference type="AlphaFoldDB" id="A0A830BNH7"/>
<dbReference type="PANTHER" id="PTHR48010">
    <property type="entry name" value="OS05G0588300 PROTEIN"/>
    <property type="match status" value="1"/>
</dbReference>
<dbReference type="Pfam" id="PF08263">
    <property type="entry name" value="LRRNT_2"/>
    <property type="match status" value="1"/>
</dbReference>
<comment type="caution">
    <text evidence="13">The sequence shown here is derived from an EMBL/GenBank/DDBJ whole genome shotgun (WGS) entry which is preliminary data.</text>
</comment>
<keyword evidence="5" id="KW-0677">Repeat</keyword>
<keyword evidence="4 11" id="KW-0732">Signal</keyword>
<dbReference type="GO" id="GO:0005524">
    <property type="term" value="F:ATP binding"/>
    <property type="evidence" value="ECO:0007669"/>
    <property type="project" value="UniProtKB-KW"/>
</dbReference>
<keyword evidence="14" id="KW-1185">Reference proteome</keyword>
<evidence type="ECO:0000256" key="4">
    <source>
        <dbReference type="ARBA" id="ARBA00022729"/>
    </source>
</evidence>
<dbReference type="Gene3D" id="3.30.200.20">
    <property type="entry name" value="Phosphorylase Kinase, domain 1"/>
    <property type="match status" value="1"/>
</dbReference>
<dbReference type="Gene3D" id="1.10.510.10">
    <property type="entry name" value="Transferase(Phosphotransferase) domain 1"/>
    <property type="match status" value="1"/>
</dbReference>
<dbReference type="PANTHER" id="PTHR48010:SF32">
    <property type="entry name" value="PROTEIN KINASE DOMAIN-CONTAINING PROTEIN"/>
    <property type="match status" value="1"/>
</dbReference>
<dbReference type="SUPFAM" id="SSF56112">
    <property type="entry name" value="Protein kinase-like (PK-like)"/>
    <property type="match status" value="1"/>
</dbReference>
<evidence type="ECO:0000313" key="14">
    <source>
        <dbReference type="Proteomes" id="UP000653305"/>
    </source>
</evidence>
<dbReference type="InterPro" id="IPR013210">
    <property type="entry name" value="LRR_N_plant-typ"/>
</dbReference>
<sequence length="605" mass="66265">MINFSLYRLSLLLLSLTSLPPAFSLLAGDLSALLRLRAAVRGRTLLWNTTAGAAPCSWDGVTCDDTANRVVELRLPGDGLSGQLPANIIGGLTELRALSLRENSLSGEIPPDIASCTQLQDLHLQGNAFSGVIPASFFTLGNLVRVNLAGNSFAGNLSPGFNSLTNLTTLYLENNRFTGSLPDLHSLDGLMNFNASFNGLIGSIPSTLGRFPAQSFLGNSLCGRPLATCQNNNRNNRLSNGAIAGIAIGSSILLILILIVLFISWRTHRSRKILPRPDRSPLEREIWSPNPNSVAVENNNSSDKSFSSEIRKKERFRKVGSDGLVFFGENVEVFSLQELLSSSAEVLGQGTVGSTYKAYFDSGVEVIVKRLRNVCVSEGEFRDKIEEVGLLVHENLEGVKGYFYGRDERLLLYEPMANGSLSALLHGNDNRALSFENRAKIALGIAAGIEYLHSVSPITAHGNIKSSNVFLTDYHSPRVSEFGLTQLVSSVTNLNGYRAPEVADTRTTTHEADVYSFGALLLELFTRKQPDRVVAEEGMQLPGWVQSVDQENWTTQVFDPELLRYENVEDKMVRFLKIAVSCVDREPDRRPPMAEVTLQIKEICG</sequence>
<feature type="chain" id="PRO_5032308807" evidence="11">
    <location>
        <begin position="25"/>
        <end position="605"/>
    </location>
</feature>
<dbReference type="InterPro" id="IPR001611">
    <property type="entry name" value="Leu-rich_rpt"/>
</dbReference>
<evidence type="ECO:0000259" key="12">
    <source>
        <dbReference type="PROSITE" id="PS50011"/>
    </source>
</evidence>
<keyword evidence="13" id="KW-0418">Kinase</keyword>
<dbReference type="FunFam" id="1.10.510.10:FF:000095">
    <property type="entry name" value="protein STRUBBELIG-RECEPTOR FAMILY 8"/>
    <property type="match status" value="1"/>
</dbReference>
<keyword evidence="3 10" id="KW-0812">Transmembrane</keyword>
<dbReference type="InterPro" id="IPR000719">
    <property type="entry name" value="Prot_kinase_dom"/>
</dbReference>
<dbReference type="Proteomes" id="UP000653305">
    <property type="component" value="Unassembled WGS sequence"/>
</dbReference>
<name>A0A830BNH7_9LAMI</name>
<comment type="subcellular location">
    <subcellularLocation>
        <location evidence="1">Membrane</location>
    </subcellularLocation>
</comment>
<dbReference type="Gene3D" id="3.80.10.10">
    <property type="entry name" value="Ribonuclease Inhibitor"/>
    <property type="match status" value="2"/>
</dbReference>
<keyword evidence="13" id="KW-0675">Receptor</keyword>
<evidence type="ECO:0000313" key="13">
    <source>
        <dbReference type="EMBL" id="GFP83551.1"/>
    </source>
</evidence>
<evidence type="ECO:0000256" key="11">
    <source>
        <dbReference type="SAM" id="SignalP"/>
    </source>
</evidence>
<proteinExistence type="predicted"/>
<keyword evidence="13" id="KW-0808">Transferase</keyword>
<dbReference type="GO" id="GO:0016020">
    <property type="term" value="C:membrane"/>
    <property type="evidence" value="ECO:0007669"/>
    <property type="project" value="UniProtKB-SubCell"/>
</dbReference>
<evidence type="ECO:0000256" key="3">
    <source>
        <dbReference type="ARBA" id="ARBA00022692"/>
    </source>
</evidence>
<keyword evidence="2" id="KW-0433">Leucine-rich repeat</keyword>
<evidence type="ECO:0000256" key="5">
    <source>
        <dbReference type="ARBA" id="ARBA00022737"/>
    </source>
</evidence>
<accession>A0A830BNH7</accession>
<dbReference type="PROSITE" id="PS51450">
    <property type="entry name" value="LRR"/>
    <property type="match status" value="1"/>
</dbReference>
<evidence type="ECO:0000256" key="7">
    <source>
        <dbReference type="ARBA" id="ARBA00022840"/>
    </source>
</evidence>
<dbReference type="PROSITE" id="PS50011">
    <property type="entry name" value="PROTEIN_KINASE_DOM"/>
    <property type="match status" value="1"/>
</dbReference>
<organism evidence="13 14">
    <name type="scientific">Phtheirospermum japonicum</name>
    <dbReference type="NCBI Taxonomy" id="374723"/>
    <lineage>
        <taxon>Eukaryota</taxon>
        <taxon>Viridiplantae</taxon>
        <taxon>Streptophyta</taxon>
        <taxon>Embryophyta</taxon>
        <taxon>Tracheophyta</taxon>
        <taxon>Spermatophyta</taxon>
        <taxon>Magnoliopsida</taxon>
        <taxon>eudicotyledons</taxon>
        <taxon>Gunneridae</taxon>
        <taxon>Pentapetalae</taxon>
        <taxon>asterids</taxon>
        <taxon>lamiids</taxon>
        <taxon>Lamiales</taxon>
        <taxon>Orobanchaceae</taxon>
        <taxon>Orobanchaceae incertae sedis</taxon>
        <taxon>Phtheirospermum</taxon>
    </lineage>
</organism>
<dbReference type="GO" id="GO:0004672">
    <property type="term" value="F:protein kinase activity"/>
    <property type="evidence" value="ECO:0007669"/>
    <property type="project" value="InterPro"/>
</dbReference>
<evidence type="ECO:0000256" key="8">
    <source>
        <dbReference type="ARBA" id="ARBA00022989"/>
    </source>
</evidence>
<dbReference type="InterPro" id="IPR001245">
    <property type="entry name" value="Ser-Thr/Tyr_kinase_cat_dom"/>
</dbReference>
<keyword evidence="7" id="KW-0067">ATP-binding</keyword>
<dbReference type="EMBL" id="BMAC01000065">
    <property type="protein sequence ID" value="GFP83551.1"/>
    <property type="molecule type" value="Genomic_DNA"/>
</dbReference>
<keyword evidence="9 10" id="KW-0472">Membrane</keyword>
<feature type="domain" description="Protein kinase" evidence="12">
    <location>
        <begin position="341"/>
        <end position="603"/>
    </location>
</feature>
<dbReference type="Pfam" id="PF07714">
    <property type="entry name" value="PK_Tyr_Ser-Thr"/>
    <property type="match status" value="1"/>
</dbReference>
<keyword evidence="8 10" id="KW-1133">Transmembrane helix</keyword>
<dbReference type="InterPro" id="IPR011009">
    <property type="entry name" value="Kinase-like_dom_sf"/>
</dbReference>
<dbReference type="SUPFAM" id="SSF52058">
    <property type="entry name" value="L domain-like"/>
    <property type="match status" value="1"/>
</dbReference>
<protein>
    <submittedName>
        <fullName evidence="13">Probable inactive receptor kinase rlk902</fullName>
    </submittedName>
</protein>
<evidence type="ECO:0000256" key="2">
    <source>
        <dbReference type="ARBA" id="ARBA00022614"/>
    </source>
</evidence>
<evidence type="ECO:0000256" key="1">
    <source>
        <dbReference type="ARBA" id="ARBA00004370"/>
    </source>
</evidence>
<reference evidence="13" key="1">
    <citation type="submission" date="2020-07" db="EMBL/GenBank/DDBJ databases">
        <title>Ethylene signaling mediates host invasion by parasitic plants.</title>
        <authorList>
            <person name="Yoshida S."/>
        </authorList>
    </citation>
    <scope>NUCLEOTIDE SEQUENCE</scope>
    <source>
        <strain evidence="13">Okayama</strain>
    </source>
</reference>
<evidence type="ECO:0000256" key="9">
    <source>
        <dbReference type="ARBA" id="ARBA00023136"/>
    </source>
</evidence>
<dbReference type="InterPro" id="IPR050994">
    <property type="entry name" value="At_inactive_RLKs"/>
</dbReference>
<feature type="signal peptide" evidence="11">
    <location>
        <begin position="1"/>
        <end position="24"/>
    </location>
</feature>
<feature type="transmembrane region" description="Helical" evidence="10">
    <location>
        <begin position="242"/>
        <end position="263"/>
    </location>
</feature>
<dbReference type="InterPro" id="IPR032675">
    <property type="entry name" value="LRR_dom_sf"/>
</dbReference>
<gene>
    <name evidence="13" type="ORF">PHJA_000498500</name>
</gene>